<keyword evidence="6" id="KW-0680">Restriction system</keyword>
<reference evidence="10 11" key="1">
    <citation type="journal article" date="2016" name="Nat. Commun.">
        <title>Thousands of microbial genomes shed light on interconnected biogeochemical processes in an aquifer system.</title>
        <authorList>
            <person name="Anantharaman K."/>
            <person name="Brown C.T."/>
            <person name="Hug L.A."/>
            <person name="Sharon I."/>
            <person name="Castelle C.J."/>
            <person name="Probst A.J."/>
            <person name="Thomas B.C."/>
            <person name="Singh A."/>
            <person name="Wilkins M.J."/>
            <person name="Karaoz U."/>
            <person name="Brodie E.L."/>
            <person name="Williams K.H."/>
            <person name="Hubbard S.S."/>
            <person name="Banfield J.F."/>
        </authorList>
    </citation>
    <scope>NUCLEOTIDE SEQUENCE [LARGE SCALE GENOMIC DNA]</scope>
</reference>
<dbReference type="GO" id="GO:0003677">
    <property type="term" value="F:DNA binding"/>
    <property type="evidence" value="ECO:0007669"/>
    <property type="project" value="UniProtKB-KW"/>
</dbReference>
<keyword evidence="7" id="KW-0238">DNA-binding</keyword>
<evidence type="ECO:0000256" key="2">
    <source>
        <dbReference type="ARBA" id="ARBA00012185"/>
    </source>
</evidence>
<keyword evidence="5" id="KW-0949">S-adenosyl-L-methionine</keyword>
<evidence type="ECO:0000256" key="4">
    <source>
        <dbReference type="ARBA" id="ARBA00022679"/>
    </source>
</evidence>
<dbReference type="EC" id="2.1.1.113" evidence="2"/>
<dbReference type="GO" id="GO:0009307">
    <property type="term" value="P:DNA restriction-modification system"/>
    <property type="evidence" value="ECO:0007669"/>
    <property type="project" value="UniProtKB-KW"/>
</dbReference>
<dbReference type="GO" id="GO:0032259">
    <property type="term" value="P:methylation"/>
    <property type="evidence" value="ECO:0007669"/>
    <property type="project" value="UniProtKB-KW"/>
</dbReference>
<dbReference type="GO" id="GO:0015667">
    <property type="term" value="F:site-specific DNA-methyltransferase (cytosine-N4-specific) activity"/>
    <property type="evidence" value="ECO:0007669"/>
    <property type="project" value="UniProtKB-EC"/>
</dbReference>
<gene>
    <name evidence="10" type="ORF">A2Z67_04725</name>
</gene>
<keyword evidence="3" id="KW-0489">Methyltransferase</keyword>
<dbReference type="SUPFAM" id="SSF53335">
    <property type="entry name" value="S-adenosyl-L-methionine-dependent methyltransferases"/>
    <property type="match status" value="2"/>
</dbReference>
<evidence type="ECO:0000313" key="10">
    <source>
        <dbReference type="EMBL" id="OGM09215.1"/>
    </source>
</evidence>
<comment type="caution">
    <text evidence="10">The sequence shown here is derived from an EMBL/GenBank/DDBJ whole genome shotgun (WGS) entry which is preliminary data.</text>
</comment>
<evidence type="ECO:0000256" key="5">
    <source>
        <dbReference type="ARBA" id="ARBA00022691"/>
    </source>
</evidence>
<evidence type="ECO:0000256" key="8">
    <source>
        <dbReference type="ARBA" id="ARBA00049120"/>
    </source>
</evidence>
<keyword evidence="4" id="KW-0808">Transferase</keyword>
<dbReference type="GO" id="GO:0008170">
    <property type="term" value="F:N-methyltransferase activity"/>
    <property type="evidence" value="ECO:0007669"/>
    <property type="project" value="InterPro"/>
</dbReference>
<protein>
    <recommendedName>
        <fullName evidence="2">site-specific DNA-methyltransferase (cytosine-N(4)-specific)</fullName>
        <ecNumber evidence="2">2.1.1.113</ecNumber>
    </recommendedName>
</protein>
<comment type="similarity">
    <text evidence="1">Belongs to the N(4)/N(6)-methyltransferase family. N(4) subfamily.</text>
</comment>
<feature type="domain" description="DNA methylase N-4/N-6" evidence="9">
    <location>
        <begin position="38"/>
        <end position="341"/>
    </location>
</feature>
<dbReference type="EMBL" id="MGFQ01000024">
    <property type="protein sequence ID" value="OGM09215.1"/>
    <property type="molecule type" value="Genomic_DNA"/>
</dbReference>
<comment type="catalytic activity">
    <reaction evidence="8">
        <text>a 2'-deoxycytidine in DNA + S-adenosyl-L-methionine = an N(4)-methyl-2'-deoxycytidine in DNA + S-adenosyl-L-homocysteine + H(+)</text>
        <dbReference type="Rhea" id="RHEA:16857"/>
        <dbReference type="Rhea" id="RHEA-COMP:11369"/>
        <dbReference type="Rhea" id="RHEA-COMP:13674"/>
        <dbReference type="ChEBI" id="CHEBI:15378"/>
        <dbReference type="ChEBI" id="CHEBI:57856"/>
        <dbReference type="ChEBI" id="CHEBI:59789"/>
        <dbReference type="ChEBI" id="CHEBI:85452"/>
        <dbReference type="ChEBI" id="CHEBI:137933"/>
        <dbReference type="EC" id="2.1.1.113"/>
    </reaction>
</comment>
<name>A0A1F7X4J5_9BACT</name>
<dbReference type="Proteomes" id="UP000176939">
    <property type="component" value="Unassembled WGS sequence"/>
</dbReference>
<evidence type="ECO:0000256" key="6">
    <source>
        <dbReference type="ARBA" id="ARBA00022747"/>
    </source>
</evidence>
<dbReference type="InterPro" id="IPR017985">
    <property type="entry name" value="MeTrfase_CN4_CS"/>
</dbReference>
<dbReference type="AlphaFoldDB" id="A0A1F7X4J5"/>
<dbReference type="Gene3D" id="3.40.50.150">
    <property type="entry name" value="Vaccinia Virus protein VP39"/>
    <property type="match status" value="2"/>
</dbReference>
<organism evidence="10 11">
    <name type="scientific">Candidatus Woesebacteria bacterium RBG_13_36_22</name>
    <dbReference type="NCBI Taxonomy" id="1802478"/>
    <lineage>
        <taxon>Bacteria</taxon>
        <taxon>Candidatus Woeseibacteriota</taxon>
    </lineage>
</organism>
<evidence type="ECO:0000259" key="9">
    <source>
        <dbReference type="Pfam" id="PF01555"/>
    </source>
</evidence>
<accession>A0A1F7X4J5</accession>
<evidence type="ECO:0000256" key="1">
    <source>
        <dbReference type="ARBA" id="ARBA00010203"/>
    </source>
</evidence>
<evidence type="ECO:0000256" key="3">
    <source>
        <dbReference type="ARBA" id="ARBA00022603"/>
    </source>
</evidence>
<dbReference type="Pfam" id="PF01555">
    <property type="entry name" value="N6_N4_Mtase"/>
    <property type="match status" value="1"/>
</dbReference>
<evidence type="ECO:0000256" key="7">
    <source>
        <dbReference type="ARBA" id="ARBA00023125"/>
    </source>
</evidence>
<dbReference type="InterPro" id="IPR002941">
    <property type="entry name" value="DNA_methylase_N4/N6"/>
</dbReference>
<dbReference type="PRINTS" id="PR00508">
    <property type="entry name" value="S21N4MTFRASE"/>
</dbReference>
<sequence>MVSDLLGLEKCKKSLKESVRTFNIKGNSRFIPLKDKTISCVFTSPPYWFLRKYDIPDQIWDDDPNCEHDWGEQIKFLGKKPSHGVSSSSMTVLGVTKDIGSAGDTIWDSGFFCKKCGAWKGQLGLEPTFDLYIEHLIQIFDEVWRVMRDDGIFFLNIGDTYSTVSGSLKEGVCNSSFRSNKFGKSEKFRLDQPKTQIQDKSLCGIPFRLVTKMIDKGWRLRNTIIWQKPNGIPNSARDRFSVDFEYIFFLVKSKNYWFDQPLEKYEKSMDRWGGETLIPKGVSTWDEGTGQSWYRARNMRPNPEGRIKRCIWKIPTKPYREAHYACFPEKLCEEIIKAGCPEFICKACGQPRARVIEYDKSDWLEISEDMTLDEKERVWASRETKRVDKGLSDCGCRELTCIRCGNIIYLSNSDKKISSGEDTLPPLSGMVSGKIICEKCGCSDFDINIPWKPGLVLDPFGGSGTTMKTARKLGRIGVSLDLGYHELSSERSKTTQLSWNDCYESM</sequence>
<proteinExistence type="inferred from homology"/>
<dbReference type="InterPro" id="IPR001091">
    <property type="entry name" value="RM_Methyltransferase"/>
</dbReference>
<evidence type="ECO:0000313" key="11">
    <source>
        <dbReference type="Proteomes" id="UP000176939"/>
    </source>
</evidence>
<dbReference type="PROSITE" id="PS00093">
    <property type="entry name" value="N4_MTASE"/>
    <property type="match status" value="1"/>
</dbReference>
<dbReference type="InterPro" id="IPR029063">
    <property type="entry name" value="SAM-dependent_MTases_sf"/>
</dbReference>